<feature type="transmembrane region" description="Helical" evidence="8">
    <location>
        <begin position="69"/>
        <end position="90"/>
    </location>
</feature>
<dbReference type="SUPFAM" id="SSF103473">
    <property type="entry name" value="MFS general substrate transporter"/>
    <property type="match status" value="1"/>
</dbReference>
<dbReference type="GO" id="GO:0016020">
    <property type="term" value="C:membrane"/>
    <property type="evidence" value="ECO:0007669"/>
    <property type="project" value="UniProtKB-SubCell"/>
</dbReference>
<organism evidence="10 11">
    <name type="scientific">Talaromyces islandicus</name>
    <name type="common">Penicillium islandicum</name>
    <dbReference type="NCBI Taxonomy" id="28573"/>
    <lineage>
        <taxon>Eukaryota</taxon>
        <taxon>Fungi</taxon>
        <taxon>Dikarya</taxon>
        <taxon>Ascomycota</taxon>
        <taxon>Pezizomycotina</taxon>
        <taxon>Eurotiomycetes</taxon>
        <taxon>Eurotiomycetidae</taxon>
        <taxon>Eurotiales</taxon>
        <taxon>Trichocomaceae</taxon>
        <taxon>Talaromyces</taxon>
        <taxon>Talaromyces sect. Islandici</taxon>
    </lineage>
</organism>
<dbReference type="InterPro" id="IPR005828">
    <property type="entry name" value="MFS_sugar_transport-like"/>
</dbReference>
<dbReference type="PANTHER" id="PTHR48022">
    <property type="entry name" value="PLASTIDIC GLUCOSE TRANSPORTER 4"/>
    <property type="match status" value="1"/>
</dbReference>
<feature type="transmembrane region" description="Helical" evidence="8">
    <location>
        <begin position="289"/>
        <end position="311"/>
    </location>
</feature>
<dbReference type="Gene3D" id="1.20.1250.20">
    <property type="entry name" value="MFS general substrate transporter like domains"/>
    <property type="match status" value="1"/>
</dbReference>
<dbReference type="OrthoDB" id="6612291at2759"/>
<feature type="transmembrane region" description="Helical" evidence="8">
    <location>
        <begin position="452"/>
        <end position="473"/>
    </location>
</feature>
<dbReference type="FunFam" id="1.20.1250.20:FF:000134">
    <property type="entry name" value="MFS sugar transporter protein"/>
    <property type="match status" value="1"/>
</dbReference>
<evidence type="ECO:0000256" key="5">
    <source>
        <dbReference type="ARBA" id="ARBA00022989"/>
    </source>
</evidence>
<feature type="transmembrane region" description="Helical" evidence="8">
    <location>
        <begin position="357"/>
        <end position="379"/>
    </location>
</feature>
<keyword evidence="11" id="KW-1185">Reference proteome</keyword>
<keyword evidence="6 8" id="KW-0472">Membrane</keyword>
<dbReference type="InterPro" id="IPR020846">
    <property type="entry name" value="MFS_dom"/>
</dbReference>
<sequence>MILSNNFFSLSGKQLRALMVSTASMAFLLFGYDQGVSGGLLTLPSFCTTFPEMDTTTTTGALNSRNSKIQGLTVAIYEIGGAFGAILAFVIGEKLGRLRMVWLGHFIILIGAALQCASFSLTQFIIARIITGVGIGFNTVTIPVWQAESSCSHNRGKHLLIEGSMITGGVCLSYWVNFAFHYTAGGLSWRFPLGFQTFFAVIVCLVVLDLPESPRWLIRKGRYSEARCIMDALDNDLSPEARESNFAEACSGVTSAPHGGSSDGVWKLIMGFGNDENAYAVKYKYRHRMILAVVHAIFHQICGINLVIYYAPKIYQENLGLTASQTRIVTATVNGIAYFAAGFISTALVERIGRRKLMLIGSTGMGMGMATVAGTTRYLDNNVTVAAVAAAFVFVIQAFFAVGWLAIVWLYPAEIVPTEIRYVANSIVVATTWLFNFLIVMVSPVMLANIHWRAYLIFAVLNVTIGVCVYLLYPETARRSLEEIDEIFAEAKGPFDVVTVSLRKPYSYDAKGRNVALVVGPLTAEEKGVEVFEHIE</sequence>
<evidence type="ECO:0000259" key="9">
    <source>
        <dbReference type="PROSITE" id="PS50850"/>
    </source>
</evidence>
<feature type="domain" description="Major facilitator superfamily (MFS) profile" evidence="9">
    <location>
        <begin position="19"/>
        <end position="477"/>
    </location>
</feature>
<evidence type="ECO:0000256" key="7">
    <source>
        <dbReference type="RuleBase" id="RU003346"/>
    </source>
</evidence>
<keyword evidence="5 8" id="KW-1133">Transmembrane helix</keyword>
<feature type="transmembrane region" description="Helical" evidence="8">
    <location>
        <begin position="189"/>
        <end position="210"/>
    </location>
</feature>
<accession>A0A0U1LM66</accession>
<feature type="transmembrane region" description="Helical" evidence="8">
    <location>
        <begin position="126"/>
        <end position="147"/>
    </location>
</feature>
<evidence type="ECO:0000256" key="6">
    <source>
        <dbReference type="ARBA" id="ARBA00023136"/>
    </source>
</evidence>
<evidence type="ECO:0000313" key="10">
    <source>
        <dbReference type="EMBL" id="CRG84138.1"/>
    </source>
</evidence>
<proteinExistence type="inferred from homology"/>
<dbReference type="EMBL" id="CVMT01000001">
    <property type="protein sequence ID" value="CRG84138.1"/>
    <property type="molecule type" value="Genomic_DNA"/>
</dbReference>
<dbReference type="InterPro" id="IPR003663">
    <property type="entry name" value="Sugar/inositol_transpt"/>
</dbReference>
<feature type="transmembrane region" description="Helical" evidence="8">
    <location>
        <begin position="422"/>
        <end position="446"/>
    </location>
</feature>
<dbReference type="Pfam" id="PF00083">
    <property type="entry name" value="Sugar_tr"/>
    <property type="match status" value="1"/>
</dbReference>
<comment type="subcellular location">
    <subcellularLocation>
        <location evidence="1">Membrane</location>
        <topology evidence="1">Multi-pass membrane protein</topology>
    </subcellularLocation>
</comment>
<dbReference type="PRINTS" id="PR00171">
    <property type="entry name" value="SUGRTRNSPORT"/>
</dbReference>
<keyword evidence="3 7" id="KW-0813">Transport</keyword>
<dbReference type="Proteomes" id="UP000054383">
    <property type="component" value="Unassembled WGS sequence"/>
</dbReference>
<dbReference type="PANTHER" id="PTHR48022:SF68">
    <property type="entry name" value="MAJOR FACILITATOR SUPERFAMILY (MFS) PROFILE DOMAIN-CONTAINING PROTEIN-RELATED"/>
    <property type="match status" value="1"/>
</dbReference>
<reference evidence="10 11" key="1">
    <citation type="submission" date="2015-04" db="EMBL/GenBank/DDBJ databases">
        <authorList>
            <person name="Syromyatnikov M.Y."/>
            <person name="Popov V.N."/>
        </authorList>
    </citation>
    <scope>NUCLEOTIDE SEQUENCE [LARGE SCALE GENOMIC DNA]</scope>
    <source>
        <strain evidence="10">WF-38-12</strain>
    </source>
</reference>
<dbReference type="NCBIfam" id="TIGR00879">
    <property type="entry name" value="SP"/>
    <property type="match status" value="1"/>
</dbReference>
<evidence type="ECO:0000256" key="1">
    <source>
        <dbReference type="ARBA" id="ARBA00004141"/>
    </source>
</evidence>
<dbReference type="AlphaFoldDB" id="A0A0U1LM66"/>
<keyword evidence="10" id="KW-0762">Sugar transport</keyword>
<comment type="similarity">
    <text evidence="2 7">Belongs to the major facilitator superfamily. Sugar transporter (TC 2.A.1.1) family.</text>
</comment>
<evidence type="ECO:0000256" key="3">
    <source>
        <dbReference type="ARBA" id="ARBA00022448"/>
    </source>
</evidence>
<dbReference type="InterPro" id="IPR050360">
    <property type="entry name" value="MFS_Sugar_Transporters"/>
</dbReference>
<protein>
    <submittedName>
        <fullName evidence="10">Sugar transporter STL1</fullName>
    </submittedName>
</protein>
<keyword evidence="4 8" id="KW-0812">Transmembrane</keyword>
<feature type="transmembrane region" description="Helical" evidence="8">
    <location>
        <begin position="385"/>
        <end position="410"/>
    </location>
</feature>
<gene>
    <name evidence="10" type="ORF">PISL3812_01465</name>
</gene>
<evidence type="ECO:0000256" key="2">
    <source>
        <dbReference type="ARBA" id="ARBA00010992"/>
    </source>
</evidence>
<feature type="transmembrane region" description="Helical" evidence="8">
    <location>
        <begin position="102"/>
        <end position="120"/>
    </location>
</feature>
<dbReference type="GO" id="GO:0005351">
    <property type="term" value="F:carbohydrate:proton symporter activity"/>
    <property type="evidence" value="ECO:0007669"/>
    <property type="project" value="TreeGrafter"/>
</dbReference>
<feature type="transmembrane region" description="Helical" evidence="8">
    <location>
        <begin position="159"/>
        <end position="177"/>
    </location>
</feature>
<evidence type="ECO:0000256" key="4">
    <source>
        <dbReference type="ARBA" id="ARBA00022692"/>
    </source>
</evidence>
<dbReference type="InterPro" id="IPR036259">
    <property type="entry name" value="MFS_trans_sf"/>
</dbReference>
<evidence type="ECO:0000313" key="11">
    <source>
        <dbReference type="Proteomes" id="UP000054383"/>
    </source>
</evidence>
<dbReference type="PROSITE" id="PS50850">
    <property type="entry name" value="MFS"/>
    <property type="match status" value="1"/>
</dbReference>
<name>A0A0U1LM66_TALIS</name>
<evidence type="ECO:0000256" key="8">
    <source>
        <dbReference type="SAM" id="Phobius"/>
    </source>
</evidence>
<feature type="transmembrane region" description="Helical" evidence="8">
    <location>
        <begin position="331"/>
        <end position="350"/>
    </location>
</feature>